<keyword evidence="3" id="KW-1185">Reference proteome</keyword>
<comment type="caution">
    <text evidence="2">The sequence shown here is derived from an EMBL/GenBank/DDBJ whole genome shotgun (WGS) entry which is preliminary data.</text>
</comment>
<evidence type="ECO:0000313" key="3">
    <source>
        <dbReference type="Proteomes" id="UP000054783"/>
    </source>
</evidence>
<feature type="domain" description="BOD1/SHG1" evidence="1">
    <location>
        <begin position="70"/>
        <end position="163"/>
    </location>
</feature>
<dbReference type="InterPro" id="IPR055264">
    <property type="entry name" value="BOD1/SHG1_dom"/>
</dbReference>
<dbReference type="OrthoDB" id="5916323at2759"/>
<protein>
    <recommendedName>
        <fullName evidence="1">BOD1/SHG1 domain-containing protein</fullName>
    </recommendedName>
</protein>
<sequence>MPLLFKETESTAPESQNRVCFQCVVCLQETQMLQQNQSCNKKLLSLVLHVFCLFCKMAESAYSKIREDVSKTKRCGHYDTLRQECLATIMNDIPFKTIENRLRNLCEKILRDISWNPTSNKTAVRDEMEVRLKREDGFTPSVNALVRKFIATPHFQEKAKNIIREVVMSSKDAKESNSAIGTTSSTTSVNNLMSTTVSAPMAIHTNYNMLMNSAPATAAYPFMGATPGNVNYNQFLGAAAASNAAYASFMGPSAEVPQFGLYPNAPYVRQNIPQVVPMQPYYQHLSAGTHLQNFAPFFTPVPQTVSFTNPADVTKQAMTNVTTNNTTTTVSNQQPITNPMPNVPTVPGAAYASMFTGIRPPGSEFFNFNPSIAFGWNPMNAGVVQSMPAGVPPVNTALPIVGQRTMPPTTTAHSDVKFRINLTSQAQ</sequence>
<organism evidence="2 3">
    <name type="scientific">Trichinella patagoniensis</name>
    <dbReference type="NCBI Taxonomy" id="990121"/>
    <lineage>
        <taxon>Eukaryota</taxon>
        <taxon>Metazoa</taxon>
        <taxon>Ecdysozoa</taxon>
        <taxon>Nematoda</taxon>
        <taxon>Enoplea</taxon>
        <taxon>Dorylaimia</taxon>
        <taxon>Trichinellida</taxon>
        <taxon>Trichinellidae</taxon>
        <taxon>Trichinella</taxon>
    </lineage>
</organism>
<dbReference type="EMBL" id="JYDQ01000008">
    <property type="protein sequence ID" value="KRY22661.1"/>
    <property type="molecule type" value="Genomic_DNA"/>
</dbReference>
<dbReference type="AlphaFoldDB" id="A0A0V1ACV7"/>
<name>A0A0V1ACV7_9BILA</name>
<reference evidence="2 3" key="1">
    <citation type="submission" date="2015-01" db="EMBL/GenBank/DDBJ databases">
        <title>Evolution of Trichinella species and genotypes.</title>
        <authorList>
            <person name="Korhonen P.K."/>
            <person name="Edoardo P."/>
            <person name="Giuseppe L.R."/>
            <person name="Gasser R.B."/>
        </authorList>
    </citation>
    <scope>NUCLEOTIDE SEQUENCE [LARGE SCALE GENOMIC DNA]</scope>
    <source>
        <strain evidence="2">ISS2496</strain>
    </source>
</reference>
<evidence type="ECO:0000259" key="1">
    <source>
        <dbReference type="Pfam" id="PF05205"/>
    </source>
</evidence>
<dbReference type="Proteomes" id="UP000054783">
    <property type="component" value="Unassembled WGS sequence"/>
</dbReference>
<evidence type="ECO:0000313" key="2">
    <source>
        <dbReference type="EMBL" id="KRY22661.1"/>
    </source>
</evidence>
<dbReference type="Pfam" id="PF05205">
    <property type="entry name" value="COMPASS-Shg1"/>
    <property type="match status" value="1"/>
</dbReference>
<gene>
    <name evidence="2" type="ORF">T12_6147</name>
</gene>
<proteinExistence type="predicted"/>
<accession>A0A0V1ACV7</accession>